<keyword evidence="3" id="KW-0808">Transferase</keyword>
<dbReference type="SUPFAM" id="SSF48452">
    <property type="entry name" value="TPR-like"/>
    <property type="match status" value="1"/>
</dbReference>
<name>A0ABN8AG51_9PROT</name>
<dbReference type="Pfam" id="PF14559">
    <property type="entry name" value="TPR_19"/>
    <property type="match status" value="1"/>
</dbReference>
<dbReference type="RefSeq" id="WP_239795779.1">
    <property type="nucleotide sequence ID" value="NZ_OU912926.1"/>
</dbReference>
<evidence type="ECO:0000256" key="1">
    <source>
        <dbReference type="ARBA" id="ARBA00006739"/>
    </source>
</evidence>
<evidence type="ECO:0000313" key="6">
    <source>
        <dbReference type="Proteomes" id="UP000839052"/>
    </source>
</evidence>
<sequence>MYPGNKLTLPLVSVIVRSIGRPELGLALASIARQDYPNVEVIVVDATGGSHPPLPAITWQSGHSIRIVGGHRRLPRPQAANEGLQAVKGEWFCFLDDDDTYDFNFLSSMLSASHAHPEALLIYGRTRVFDETRKVEKLFGSPFNRALMYFGPLFYWQAAIIRSKVIELGCRFDETLEICEDRDFLNQIAEHSNFVFVPVVGFNYHPYLGTSGTGSTATRDIPRMERSENILRSKWSGASSYHTRRLVEMCMGAVRAFHDENFALSRTLFDKTLEAYPDDPSALHGLARLDLHDGQLATAEKLVRRAIEINPSVDEFRMTMALILEASHKYEEALAFARQAGINPTFQATADALARRLPVTARATLPVQPSAAGVQQLGRLAPCPCGSGRRFKECCGAIRPNQEPTMVNANHNSRVTIVMTIRERYSLTIQTLKSILSNTPPIFRLIFVDYLSPIWIQEQLETLARQYGIELVHTEDPLWPNQARIKILDRISSEYTVFIDNDVQVEPGWLEKLVACADETGAGIVGPLYLWGDGKSAPKIHMAGGRLIIYPDIGCDGVIMEEEHQLFNRRPEEVQEQLFRKPCDYVEYHCMLIRTQLLQKHGLLDDGIVSVHEHIDAALAAKRLGYATYMEPAARVNYLAFADFLLEDLPIFRLRWSREAGEQSILNFAKKWGVCDDQRSFGGVRIFLSKHVGHIDPLRANIPPCQEWNTTMRKEELQQTRSGLLDMAIEHGYQAAELALLSKAYFTAQALMTGRYRSCGRPFINHLAGTASVLLRYDFRIEVVMAGLLHAAYTHCPAHPEGKQAAREDVCSKLGGEGNKVERLVRGYTLRGMKSPKNQVEVTDAGRISIFDAEVQMISLANEIDMYLSGETRYSPPRNDEMTPAQLDVASKICEIIGVSGMSRSLQQGRSDNRLPPPFSLLTQQTMSYQLNREHSAIMPCLTTSNSFPSE</sequence>
<dbReference type="InterPro" id="IPR029044">
    <property type="entry name" value="Nucleotide-diphossugar_trans"/>
</dbReference>
<dbReference type="InterPro" id="IPR001173">
    <property type="entry name" value="Glyco_trans_2-like"/>
</dbReference>
<dbReference type="PANTHER" id="PTHR43179">
    <property type="entry name" value="RHAMNOSYLTRANSFERASE WBBL"/>
    <property type="match status" value="1"/>
</dbReference>
<evidence type="ECO:0000256" key="3">
    <source>
        <dbReference type="ARBA" id="ARBA00022679"/>
    </source>
</evidence>
<dbReference type="SUPFAM" id="SSF53448">
    <property type="entry name" value="Nucleotide-diphospho-sugar transferases"/>
    <property type="match status" value="2"/>
</dbReference>
<dbReference type="Pfam" id="PF00535">
    <property type="entry name" value="Glycos_transf_2"/>
    <property type="match status" value="2"/>
</dbReference>
<dbReference type="InterPro" id="IPR004027">
    <property type="entry name" value="SEC_C_motif"/>
</dbReference>
<dbReference type="SUPFAM" id="SSF109604">
    <property type="entry name" value="HD-domain/PDEase-like"/>
    <property type="match status" value="1"/>
</dbReference>
<dbReference type="Gene3D" id="3.90.550.10">
    <property type="entry name" value="Spore Coat Polysaccharide Biosynthesis Protein SpsA, Chain A"/>
    <property type="match status" value="2"/>
</dbReference>
<evidence type="ECO:0000313" key="5">
    <source>
        <dbReference type="EMBL" id="CAG9931710.1"/>
    </source>
</evidence>
<organism evidence="5 6">
    <name type="scientific">Candidatus Nitrotoga arctica</name>
    <dbReference type="NCBI Taxonomy" id="453162"/>
    <lineage>
        <taxon>Bacteria</taxon>
        <taxon>Pseudomonadati</taxon>
        <taxon>Pseudomonadota</taxon>
        <taxon>Betaproteobacteria</taxon>
        <taxon>Nitrosomonadales</taxon>
        <taxon>Gallionellaceae</taxon>
        <taxon>Candidatus Nitrotoga</taxon>
    </lineage>
</organism>
<dbReference type="Proteomes" id="UP000839052">
    <property type="component" value="Chromosome"/>
</dbReference>
<dbReference type="Gene3D" id="1.25.40.10">
    <property type="entry name" value="Tetratricopeptide repeat domain"/>
    <property type="match status" value="1"/>
</dbReference>
<feature type="domain" description="Glycosyltransferase 2-like" evidence="4">
    <location>
        <begin position="22"/>
        <end position="138"/>
    </location>
</feature>
<keyword evidence="6" id="KW-1185">Reference proteome</keyword>
<dbReference type="Gene3D" id="1.10.3210.10">
    <property type="entry name" value="Hypothetical protein af1432"/>
    <property type="match status" value="1"/>
</dbReference>
<accession>A0ABN8AG51</accession>
<dbReference type="SUPFAM" id="SSF103642">
    <property type="entry name" value="Sec-C motif"/>
    <property type="match status" value="1"/>
</dbReference>
<reference evidence="5 6" key="1">
    <citation type="submission" date="2021-10" db="EMBL/GenBank/DDBJ databases">
        <authorList>
            <person name="Koch H."/>
        </authorList>
    </citation>
    <scope>NUCLEOTIDE SEQUENCE [LARGE SCALE GENOMIC DNA]</scope>
    <source>
        <strain evidence="5">6680</strain>
    </source>
</reference>
<dbReference type="InterPro" id="IPR011990">
    <property type="entry name" value="TPR-like_helical_dom_sf"/>
</dbReference>
<dbReference type="Pfam" id="PF02810">
    <property type="entry name" value="SEC-C"/>
    <property type="match status" value="1"/>
</dbReference>
<dbReference type="PANTHER" id="PTHR43179:SF12">
    <property type="entry name" value="GALACTOFURANOSYLTRANSFERASE GLFT2"/>
    <property type="match status" value="1"/>
</dbReference>
<evidence type="ECO:0000259" key="4">
    <source>
        <dbReference type="Pfam" id="PF00535"/>
    </source>
</evidence>
<protein>
    <submittedName>
        <fullName evidence="5">TPR_REGION domain-containing protein</fullName>
    </submittedName>
</protein>
<evidence type="ECO:0000256" key="2">
    <source>
        <dbReference type="ARBA" id="ARBA00022676"/>
    </source>
</evidence>
<dbReference type="EMBL" id="OU912926">
    <property type="protein sequence ID" value="CAG9931710.1"/>
    <property type="molecule type" value="Genomic_DNA"/>
</dbReference>
<gene>
    <name evidence="5" type="ORF">NTG6680_0457</name>
</gene>
<proteinExistence type="inferred from homology"/>
<feature type="domain" description="Glycosyltransferase 2-like" evidence="4">
    <location>
        <begin position="416"/>
        <end position="594"/>
    </location>
</feature>
<comment type="similarity">
    <text evidence="1">Belongs to the glycosyltransferase 2 family.</text>
</comment>
<keyword evidence="2" id="KW-0328">Glycosyltransferase</keyword>